<reference evidence="2" key="1">
    <citation type="journal article" date="2022" name="bioRxiv">
        <title>Sequencing and chromosome-scale assembly of the giantPleurodeles waltlgenome.</title>
        <authorList>
            <person name="Brown T."/>
            <person name="Elewa A."/>
            <person name="Iarovenko S."/>
            <person name="Subramanian E."/>
            <person name="Araus A.J."/>
            <person name="Petzold A."/>
            <person name="Susuki M."/>
            <person name="Suzuki K.-i.T."/>
            <person name="Hayashi T."/>
            <person name="Toyoda A."/>
            <person name="Oliveira C."/>
            <person name="Osipova E."/>
            <person name="Leigh N.D."/>
            <person name="Simon A."/>
            <person name="Yun M.H."/>
        </authorList>
    </citation>
    <scope>NUCLEOTIDE SEQUENCE</scope>
    <source>
        <strain evidence="2">20211129_DDA</strain>
        <tissue evidence="2">Liver</tissue>
    </source>
</reference>
<feature type="region of interest" description="Disordered" evidence="1">
    <location>
        <begin position="39"/>
        <end position="102"/>
    </location>
</feature>
<evidence type="ECO:0000313" key="3">
    <source>
        <dbReference type="Proteomes" id="UP001066276"/>
    </source>
</evidence>
<sequence>MPLRSPRPLSVWLVSVNLGSLGLQGRRFPAPYRCSRSQRMIPRGALQSTDGMSGDINPEAKESEKSKKGLASCEDEGGGEGDCRAEETGEERERDIHGVKVN</sequence>
<gene>
    <name evidence="2" type="ORF">NDU88_002244</name>
</gene>
<evidence type="ECO:0000313" key="2">
    <source>
        <dbReference type="EMBL" id="KAJ1082074.1"/>
    </source>
</evidence>
<comment type="caution">
    <text evidence="2">The sequence shown here is derived from an EMBL/GenBank/DDBJ whole genome shotgun (WGS) entry which is preliminary data.</text>
</comment>
<feature type="compositionally biased region" description="Basic and acidic residues" evidence="1">
    <location>
        <begin position="58"/>
        <end position="67"/>
    </location>
</feature>
<accession>A0AAV7KU72</accession>
<keyword evidence="3" id="KW-1185">Reference proteome</keyword>
<protein>
    <submittedName>
        <fullName evidence="2">Uncharacterized protein</fullName>
    </submittedName>
</protein>
<dbReference type="Proteomes" id="UP001066276">
    <property type="component" value="Chromosome 12"/>
</dbReference>
<dbReference type="AlphaFoldDB" id="A0AAV7KU72"/>
<name>A0AAV7KU72_PLEWA</name>
<proteinExistence type="predicted"/>
<evidence type="ECO:0000256" key="1">
    <source>
        <dbReference type="SAM" id="MobiDB-lite"/>
    </source>
</evidence>
<dbReference type="EMBL" id="JANPWB010000016">
    <property type="protein sequence ID" value="KAJ1082074.1"/>
    <property type="molecule type" value="Genomic_DNA"/>
</dbReference>
<organism evidence="2 3">
    <name type="scientific">Pleurodeles waltl</name>
    <name type="common">Iberian ribbed newt</name>
    <dbReference type="NCBI Taxonomy" id="8319"/>
    <lineage>
        <taxon>Eukaryota</taxon>
        <taxon>Metazoa</taxon>
        <taxon>Chordata</taxon>
        <taxon>Craniata</taxon>
        <taxon>Vertebrata</taxon>
        <taxon>Euteleostomi</taxon>
        <taxon>Amphibia</taxon>
        <taxon>Batrachia</taxon>
        <taxon>Caudata</taxon>
        <taxon>Salamandroidea</taxon>
        <taxon>Salamandridae</taxon>
        <taxon>Pleurodelinae</taxon>
        <taxon>Pleurodeles</taxon>
    </lineage>
</organism>
<feature type="compositionally biased region" description="Basic and acidic residues" evidence="1">
    <location>
        <begin position="81"/>
        <end position="102"/>
    </location>
</feature>